<comment type="caution">
    <text evidence="1">The sequence shown here is derived from an EMBL/GenBank/DDBJ whole genome shotgun (WGS) entry which is preliminary data.</text>
</comment>
<gene>
    <name evidence="1" type="ORF">SPELUC_LOCUS14963</name>
</gene>
<sequence>QPIKEVIYILETNEATLADCFAYLIKLAIAIECLPKINILKNPVIHIFK</sequence>
<dbReference type="Proteomes" id="UP000789366">
    <property type="component" value="Unassembled WGS sequence"/>
</dbReference>
<accession>A0ACA9QM03</accession>
<keyword evidence="2" id="KW-1185">Reference proteome</keyword>
<proteinExistence type="predicted"/>
<evidence type="ECO:0000313" key="1">
    <source>
        <dbReference type="EMBL" id="CAG8758354.1"/>
    </source>
</evidence>
<feature type="non-terminal residue" evidence="1">
    <location>
        <position position="49"/>
    </location>
</feature>
<reference evidence="1" key="1">
    <citation type="submission" date="2021-06" db="EMBL/GenBank/DDBJ databases">
        <authorList>
            <person name="Kallberg Y."/>
            <person name="Tangrot J."/>
            <person name="Rosling A."/>
        </authorList>
    </citation>
    <scope>NUCLEOTIDE SEQUENCE</scope>
    <source>
        <strain evidence="1">28 12/20/2015</strain>
    </source>
</reference>
<name>A0ACA9QM03_9GLOM</name>
<organism evidence="1 2">
    <name type="scientific">Cetraspora pellucida</name>
    <dbReference type="NCBI Taxonomy" id="1433469"/>
    <lineage>
        <taxon>Eukaryota</taxon>
        <taxon>Fungi</taxon>
        <taxon>Fungi incertae sedis</taxon>
        <taxon>Mucoromycota</taxon>
        <taxon>Glomeromycotina</taxon>
        <taxon>Glomeromycetes</taxon>
        <taxon>Diversisporales</taxon>
        <taxon>Gigasporaceae</taxon>
        <taxon>Cetraspora</taxon>
    </lineage>
</organism>
<protein>
    <submittedName>
        <fullName evidence="1">4717_t:CDS:1</fullName>
    </submittedName>
</protein>
<dbReference type="EMBL" id="CAJVPW010046848">
    <property type="protein sequence ID" value="CAG8758354.1"/>
    <property type="molecule type" value="Genomic_DNA"/>
</dbReference>
<feature type="non-terminal residue" evidence="1">
    <location>
        <position position="1"/>
    </location>
</feature>
<evidence type="ECO:0000313" key="2">
    <source>
        <dbReference type="Proteomes" id="UP000789366"/>
    </source>
</evidence>